<dbReference type="Pfam" id="PF16889">
    <property type="entry name" value="Hepar_II_III_N"/>
    <property type="match status" value="1"/>
</dbReference>
<evidence type="ECO:0000256" key="1">
    <source>
        <dbReference type="ARBA" id="ARBA00004418"/>
    </source>
</evidence>
<dbReference type="InterPro" id="IPR008929">
    <property type="entry name" value="Chondroitin_lyas"/>
</dbReference>
<keyword evidence="3" id="KW-0574">Periplasm</keyword>
<evidence type="ECO:0000313" key="8">
    <source>
        <dbReference type="Proteomes" id="UP000527860"/>
    </source>
</evidence>
<feature type="domain" description="Heparinase II/III-like C-terminal" evidence="5">
    <location>
        <begin position="299"/>
        <end position="456"/>
    </location>
</feature>
<name>A0ABT4YFN4_9STAP</name>
<dbReference type="SUPFAM" id="SSF48230">
    <property type="entry name" value="Chondroitin AC/alginate lyase"/>
    <property type="match status" value="1"/>
</dbReference>
<keyword evidence="8" id="KW-1185">Reference proteome</keyword>
<dbReference type="PANTHER" id="PTHR39210">
    <property type="entry name" value="HEPARIN-SULFATE LYASE"/>
    <property type="match status" value="1"/>
</dbReference>
<proteinExistence type="predicted"/>
<comment type="subcellular location">
    <subcellularLocation>
        <location evidence="1">Periplasm</location>
    </subcellularLocation>
</comment>
<organism evidence="7 8">
    <name type="scientific">Salinicoccus roseus</name>
    <dbReference type="NCBI Taxonomy" id="45670"/>
    <lineage>
        <taxon>Bacteria</taxon>
        <taxon>Bacillati</taxon>
        <taxon>Bacillota</taxon>
        <taxon>Bacilli</taxon>
        <taxon>Bacillales</taxon>
        <taxon>Staphylococcaceae</taxon>
        <taxon>Salinicoccus</taxon>
    </lineage>
</organism>
<dbReference type="Pfam" id="PF07940">
    <property type="entry name" value="Hepar_II_III_C"/>
    <property type="match status" value="1"/>
</dbReference>
<evidence type="ECO:0000313" key="7">
    <source>
        <dbReference type="EMBL" id="MDB0579509.1"/>
    </source>
</evidence>
<protein>
    <submittedName>
        <fullName evidence="7">Heparinase II/III family protein</fullName>
    </submittedName>
</protein>
<dbReference type="PANTHER" id="PTHR39210:SF1">
    <property type="entry name" value="HEPARIN-SULFATE LYASE"/>
    <property type="match status" value="1"/>
</dbReference>
<keyword evidence="2" id="KW-0732">Signal</keyword>
<evidence type="ECO:0000256" key="2">
    <source>
        <dbReference type="ARBA" id="ARBA00022729"/>
    </source>
</evidence>
<dbReference type="InterPro" id="IPR031680">
    <property type="entry name" value="Hepar_II_III_N"/>
</dbReference>
<evidence type="ECO:0000259" key="5">
    <source>
        <dbReference type="Pfam" id="PF07940"/>
    </source>
</evidence>
<keyword evidence="4" id="KW-0456">Lyase</keyword>
<dbReference type="Gene3D" id="1.50.10.100">
    <property type="entry name" value="Chondroitin AC/alginate lyase"/>
    <property type="match status" value="1"/>
</dbReference>
<gene>
    <name evidence="7" type="ORF">F7P68_0003125</name>
</gene>
<evidence type="ECO:0000256" key="3">
    <source>
        <dbReference type="ARBA" id="ARBA00022764"/>
    </source>
</evidence>
<dbReference type="RefSeq" id="WP_052443618.1">
    <property type="nucleotide sequence ID" value="NZ_JABEVU030000001.1"/>
</dbReference>
<dbReference type="InterPro" id="IPR012480">
    <property type="entry name" value="Hepar_II_III_C"/>
</dbReference>
<dbReference type="Proteomes" id="UP000527860">
    <property type="component" value="Unassembled WGS sequence"/>
</dbReference>
<feature type="domain" description="Heparin-sulfate lyase N-terminal" evidence="6">
    <location>
        <begin position="34"/>
        <end position="297"/>
    </location>
</feature>
<reference evidence="7" key="1">
    <citation type="submission" date="2020-04" db="EMBL/GenBank/DDBJ databases">
        <authorList>
            <person name="Tanveer F."/>
            <person name="Xie Y."/>
            <person name="Shinwari Z.K."/>
        </authorList>
    </citation>
    <scope>NUCLEOTIDE SEQUENCE</scope>
    <source>
        <strain evidence="7">MOSEL-ME25</strain>
    </source>
</reference>
<comment type="caution">
    <text evidence="7">The sequence shown here is derived from an EMBL/GenBank/DDBJ whole genome shotgun (WGS) entry which is preliminary data.</text>
</comment>
<dbReference type="GeneID" id="77844277"/>
<evidence type="ECO:0000256" key="4">
    <source>
        <dbReference type="ARBA" id="ARBA00023239"/>
    </source>
</evidence>
<reference evidence="7" key="2">
    <citation type="submission" date="2022-12" db="EMBL/GenBank/DDBJ databases">
        <title>Genome analysis and biological profiling of marine Salinicoccus roseus MOSEL-ME25.</title>
        <authorList>
            <person name="Mirza F.T."/>
            <person name="Xie Y."/>
            <person name="Shinwari Z.K."/>
        </authorList>
    </citation>
    <scope>NUCLEOTIDE SEQUENCE</scope>
    <source>
        <strain evidence="7">MOSEL-ME25</strain>
    </source>
</reference>
<evidence type="ECO:0000259" key="6">
    <source>
        <dbReference type="Pfam" id="PF16889"/>
    </source>
</evidence>
<sequence length="557" mass="64602">MSNESLNEFMSSAINSHEEITIQSHDVIRLTKKTKYTDEIAEKAMNNEVIPFPNFKSFNLVEDKDWEYSDTEYGNSYQLYIHSLRFVNELLIKFEETNEIRYLMKAKNYIDSWIDYAVNNEGGSMVWYDHPTANRTQVILFYLFLSKGLVDNDYSLFGKLLEYHSTFLSKSGNYRRHNHGLMMDRSLMILGNVLKDETIFNIGYYRSIDTFWHSFSHQGFHLENSPEYHNMVTRMYKELETFLNRNQKSYGTVISGLLEQAENIKSIFIKPDGSIPAIGDSNRGKLIMNKKIENFVDYAGGLAVIQNEDVYMTFISGYSTLIHKHHDDLSITLFFKGMDFLVDSGKYSYARHPIRRYIKSTYAHSGLFINDENYKLQEENRFSRTVGTVHHFENEDYFIIKGKNETNAKVGLYRHLIFLKKENIIFIIDEVQADTKTEVVHNFNLSEEVEPSMVSDDVSKWVNCDVEVYLKCHTPGKKFNAIMGSKEKEPLRGVNSTAFNVAVETTQIECITEASDASSESVLFSISESYDDIIIDAFDGRKNLKVRTGENKYNINF</sequence>
<dbReference type="EMBL" id="JABEVU030000001">
    <property type="protein sequence ID" value="MDB0579509.1"/>
    <property type="molecule type" value="Genomic_DNA"/>
</dbReference>
<dbReference type="Gene3D" id="2.70.98.70">
    <property type="match status" value="1"/>
</dbReference>
<accession>A0ABT4YFN4</accession>